<dbReference type="Proteomes" id="UP000013827">
    <property type="component" value="Unassembled WGS sequence"/>
</dbReference>
<dbReference type="PaxDb" id="2903-EOD37959"/>
<dbReference type="AlphaFoldDB" id="A0A0D3KQC4"/>
<dbReference type="GeneID" id="17283229"/>
<dbReference type="RefSeq" id="XP_005790388.1">
    <property type="nucleotide sequence ID" value="XM_005790331.1"/>
</dbReference>
<protein>
    <recommendedName>
        <fullName evidence="3">DM domain-containing protein</fullName>
    </recommendedName>
</protein>
<reference evidence="2" key="1">
    <citation type="journal article" date="2013" name="Nature">
        <title>Pan genome of the phytoplankton Emiliania underpins its global distribution.</title>
        <authorList>
            <person name="Read B.A."/>
            <person name="Kegel J."/>
            <person name="Klute M.J."/>
            <person name="Kuo A."/>
            <person name="Lefebvre S.C."/>
            <person name="Maumus F."/>
            <person name="Mayer C."/>
            <person name="Miller J."/>
            <person name="Monier A."/>
            <person name="Salamov A."/>
            <person name="Young J."/>
            <person name="Aguilar M."/>
            <person name="Claverie J.M."/>
            <person name="Frickenhaus S."/>
            <person name="Gonzalez K."/>
            <person name="Herman E.K."/>
            <person name="Lin Y.C."/>
            <person name="Napier J."/>
            <person name="Ogata H."/>
            <person name="Sarno A.F."/>
            <person name="Shmutz J."/>
            <person name="Schroeder D."/>
            <person name="de Vargas C."/>
            <person name="Verret F."/>
            <person name="von Dassow P."/>
            <person name="Valentin K."/>
            <person name="Van de Peer Y."/>
            <person name="Wheeler G."/>
            <person name="Dacks J.B."/>
            <person name="Delwiche C.F."/>
            <person name="Dyhrman S.T."/>
            <person name="Glockner G."/>
            <person name="John U."/>
            <person name="Richards T."/>
            <person name="Worden A.Z."/>
            <person name="Zhang X."/>
            <person name="Grigoriev I.V."/>
            <person name="Allen A.E."/>
            <person name="Bidle K."/>
            <person name="Borodovsky M."/>
            <person name="Bowler C."/>
            <person name="Brownlee C."/>
            <person name="Cock J.M."/>
            <person name="Elias M."/>
            <person name="Gladyshev V.N."/>
            <person name="Groth M."/>
            <person name="Guda C."/>
            <person name="Hadaegh A."/>
            <person name="Iglesias-Rodriguez M.D."/>
            <person name="Jenkins J."/>
            <person name="Jones B.M."/>
            <person name="Lawson T."/>
            <person name="Leese F."/>
            <person name="Lindquist E."/>
            <person name="Lobanov A."/>
            <person name="Lomsadze A."/>
            <person name="Malik S.B."/>
            <person name="Marsh M.E."/>
            <person name="Mackinder L."/>
            <person name="Mock T."/>
            <person name="Mueller-Roeber B."/>
            <person name="Pagarete A."/>
            <person name="Parker M."/>
            <person name="Probert I."/>
            <person name="Quesneville H."/>
            <person name="Raines C."/>
            <person name="Rensing S.A."/>
            <person name="Riano-Pachon D.M."/>
            <person name="Richier S."/>
            <person name="Rokitta S."/>
            <person name="Shiraiwa Y."/>
            <person name="Soanes D.M."/>
            <person name="van der Giezen M."/>
            <person name="Wahlund T.M."/>
            <person name="Williams B."/>
            <person name="Wilson W."/>
            <person name="Wolfe G."/>
            <person name="Wurch L.L."/>
        </authorList>
    </citation>
    <scope>NUCLEOTIDE SEQUENCE</scope>
</reference>
<name>A0A0D3KQC4_EMIH1</name>
<reference evidence="1" key="2">
    <citation type="submission" date="2024-10" db="UniProtKB">
        <authorList>
            <consortium name="EnsemblProtists"/>
        </authorList>
    </citation>
    <scope>IDENTIFICATION</scope>
</reference>
<evidence type="ECO:0000313" key="2">
    <source>
        <dbReference type="Proteomes" id="UP000013827"/>
    </source>
</evidence>
<organism evidence="1 2">
    <name type="scientific">Emiliania huxleyi (strain CCMP1516)</name>
    <dbReference type="NCBI Taxonomy" id="280463"/>
    <lineage>
        <taxon>Eukaryota</taxon>
        <taxon>Haptista</taxon>
        <taxon>Haptophyta</taxon>
        <taxon>Prymnesiophyceae</taxon>
        <taxon>Isochrysidales</taxon>
        <taxon>Noelaerhabdaceae</taxon>
        <taxon>Emiliania</taxon>
    </lineage>
</organism>
<evidence type="ECO:0008006" key="3">
    <source>
        <dbReference type="Google" id="ProtNLM"/>
    </source>
</evidence>
<proteinExistence type="predicted"/>
<sequence>MPPARGGEALVPSTSAPAVPATPEVAVGIRRLPRLKAPTGQCATCGAQLLLKYAHRTMCCRYACLKAAAAKRRARHADGSADDAIVAVLGMHFCDPNQLIATKQRNKLAAANKALC</sequence>
<dbReference type="HOGENOM" id="CLU_169962_0_0_1"/>
<dbReference type="KEGG" id="ehx:EMIHUDRAFT_224967"/>
<dbReference type="EnsemblProtists" id="EOD37959">
    <property type="protein sequence ID" value="EOD37959"/>
    <property type="gene ID" value="EMIHUDRAFT_224967"/>
</dbReference>
<keyword evidence="2" id="KW-1185">Reference proteome</keyword>
<accession>A0A0D3KQC4</accession>
<evidence type="ECO:0000313" key="1">
    <source>
        <dbReference type="EnsemblProtists" id="EOD37959"/>
    </source>
</evidence>